<keyword evidence="2 3" id="KW-0067">ATP-binding</keyword>
<evidence type="ECO:0000313" key="5">
    <source>
        <dbReference type="EMBL" id="CAH1054041.1"/>
    </source>
</evidence>
<evidence type="ECO:0000259" key="4">
    <source>
        <dbReference type="PROSITE" id="PS50901"/>
    </source>
</evidence>
<dbReference type="Proteomes" id="UP000838749">
    <property type="component" value="Unassembled WGS sequence"/>
</dbReference>
<protein>
    <recommendedName>
        <fullName evidence="4">FtsK domain-containing protein</fullName>
    </recommendedName>
</protein>
<dbReference type="InterPro" id="IPR050206">
    <property type="entry name" value="FtsK/SpoIIIE/SftA"/>
</dbReference>
<evidence type="ECO:0000256" key="1">
    <source>
        <dbReference type="ARBA" id="ARBA00022741"/>
    </source>
</evidence>
<keyword evidence="6" id="KW-1185">Reference proteome</keyword>
<reference evidence="5" key="1">
    <citation type="submission" date="2021-12" db="EMBL/GenBank/DDBJ databases">
        <authorList>
            <person name="Criscuolo A."/>
        </authorList>
    </citation>
    <scope>NUCLEOTIDE SEQUENCE</scope>
    <source>
        <strain evidence="5">CIP111894</strain>
    </source>
</reference>
<proteinExistence type="predicted"/>
<evidence type="ECO:0000313" key="6">
    <source>
        <dbReference type="Proteomes" id="UP000838749"/>
    </source>
</evidence>
<dbReference type="Pfam" id="PF01580">
    <property type="entry name" value="FtsK_SpoIIIE"/>
    <property type="match status" value="1"/>
</dbReference>
<dbReference type="PANTHER" id="PTHR22683:SF1">
    <property type="entry name" value="TYPE VII SECRETION SYSTEM PROTEIN ESSC"/>
    <property type="match status" value="1"/>
</dbReference>
<dbReference type="PANTHER" id="PTHR22683">
    <property type="entry name" value="SPORULATION PROTEIN RELATED"/>
    <property type="match status" value="1"/>
</dbReference>
<gene>
    <name evidence="5" type="ORF">PAECIP111894_00186</name>
</gene>
<dbReference type="Gene3D" id="3.40.50.300">
    <property type="entry name" value="P-loop containing nucleotide triphosphate hydrolases"/>
    <property type="match status" value="1"/>
</dbReference>
<feature type="domain" description="FtsK" evidence="4">
    <location>
        <begin position="146"/>
        <end position="321"/>
    </location>
</feature>
<feature type="binding site" evidence="3">
    <location>
        <begin position="163"/>
        <end position="170"/>
    </location>
    <ligand>
        <name>ATP</name>
        <dbReference type="ChEBI" id="CHEBI:30616"/>
    </ligand>
</feature>
<dbReference type="SUPFAM" id="SSF52540">
    <property type="entry name" value="P-loop containing nucleoside triphosphate hydrolases"/>
    <property type="match status" value="1"/>
</dbReference>
<sequence>MISSSLLSAGACVAGAIAVHQSFPEKVMRRKLGALLRTNDFHSNLTGYKGRVSRIQPVVKSVRMYLDRKEAIFMLPVGSDPQEVFKKSWIFQQVFGLEAELSMIDARTIMISIYTTSIQSFIYNAEEIDQSLGMNRLPVYVGKDRHGDVVYDMVKHPHLLVAGETGSGKSAALRAILTTLIRNVDNLDLYCADLKRSEFHLFKGIAQAVVYETHEVLALVTMLRLEMKRRGDILEAAGVAHVDDLEEPLNYIILAVDEVALLKKEKDIMQGIEEISTIGRALGVYLVLSMQRPDAQVLDGKLKQNLTVRMALKHADGINSRITIDSVDAANIQDSEKGRMVLKLDGLKYVQGPNLGLSEAKELLKGYKYPLEIRQPQRASQESQDDIIELGVL</sequence>
<dbReference type="InterPro" id="IPR002543">
    <property type="entry name" value="FtsK_dom"/>
</dbReference>
<accession>A0ABN8FF88</accession>
<dbReference type="EMBL" id="CAKMAB010000001">
    <property type="protein sequence ID" value="CAH1054041.1"/>
    <property type="molecule type" value="Genomic_DNA"/>
</dbReference>
<dbReference type="PROSITE" id="PS50901">
    <property type="entry name" value="FTSK"/>
    <property type="match status" value="1"/>
</dbReference>
<organism evidence="5 6">
    <name type="scientific">Paenibacillus pseudetheri</name>
    <dbReference type="NCBI Taxonomy" id="2897682"/>
    <lineage>
        <taxon>Bacteria</taxon>
        <taxon>Bacillati</taxon>
        <taxon>Bacillota</taxon>
        <taxon>Bacilli</taxon>
        <taxon>Bacillales</taxon>
        <taxon>Paenibacillaceae</taxon>
        <taxon>Paenibacillus</taxon>
    </lineage>
</organism>
<evidence type="ECO:0000256" key="3">
    <source>
        <dbReference type="PROSITE-ProRule" id="PRU00289"/>
    </source>
</evidence>
<comment type="caution">
    <text evidence="5">The sequence shown here is derived from an EMBL/GenBank/DDBJ whole genome shotgun (WGS) entry which is preliminary data.</text>
</comment>
<dbReference type="InterPro" id="IPR027417">
    <property type="entry name" value="P-loop_NTPase"/>
</dbReference>
<name>A0ABN8FF88_9BACL</name>
<keyword evidence="1 3" id="KW-0547">Nucleotide-binding</keyword>
<evidence type="ECO:0000256" key="2">
    <source>
        <dbReference type="ARBA" id="ARBA00022840"/>
    </source>
</evidence>